<dbReference type="InterPro" id="IPR050248">
    <property type="entry name" value="Polysacc_deacetylase_ArnD"/>
</dbReference>
<protein>
    <recommendedName>
        <fullName evidence="2">NodB homology domain-containing protein</fullName>
    </recommendedName>
</protein>
<dbReference type="PROSITE" id="PS51677">
    <property type="entry name" value="NODB"/>
    <property type="match status" value="1"/>
</dbReference>
<evidence type="ECO:0000256" key="1">
    <source>
        <dbReference type="SAM" id="Phobius"/>
    </source>
</evidence>
<keyword evidence="1" id="KW-0812">Transmembrane</keyword>
<dbReference type="GO" id="GO:0005975">
    <property type="term" value="P:carbohydrate metabolic process"/>
    <property type="evidence" value="ECO:0007669"/>
    <property type="project" value="InterPro"/>
</dbReference>
<dbReference type="InterPro" id="IPR002509">
    <property type="entry name" value="NODB_dom"/>
</dbReference>
<proteinExistence type="predicted"/>
<organism evidence="3 4">
    <name type="scientific">Deinococcus aquiradiocola</name>
    <dbReference type="NCBI Taxonomy" id="393059"/>
    <lineage>
        <taxon>Bacteria</taxon>
        <taxon>Thermotogati</taxon>
        <taxon>Deinococcota</taxon>
        <taxon>Deinococci</taxon>
        <taxon>Deinococcales</taxon>
        <taxon>Deinococcaceae</taxon>
        <taxon>Deinococcus</taxon>
    </lineage>
</organism>
<dbReference type="RefSeq" id="WP_229671100.1">
    <property type="nucleotide sequence ID" value="NZ_BMOE01000016.1"/>
</dbReference>
<gene>
    <name evidence="3" type="ORF">GCM10008939_33140</name>
</gene>
<dbReference type="EMBL" id="BMOE01000016">
    <property type="protein sequence ID" value="GGJ86570.1"/>
    <property type="molecule type" value="Genomic_DNA"/>
</dbReference>
<dbReference type="InterPro" id="IPR011330">
    <property type="entry name" value="Glyco_hydro/deAcase_b/a-brl"/>
</dbReference>
<evidence type="ECO:0000313" key="4">
    <source>
        <dbReference type="Proteomes" id="UP000635726"/>
    </source>
</evidence>
<dbReference type="Gene3D" id="3.20.20.370">
    <property type="entry name" value="Glycoside hydrolase/deacetylase"/>
    <property type="match status" value="1"/>
</dbReference>
<dbReference type="AlphaFoldDB" id="A0A917UUM4"/>
<accession>A0A917UUM4</accession>
<feature type="transmembrane region" description="Helical" evidence="1">
    <location>
        <begin position="12"/>
        <end position="32"/>
    </location>
</feature>
<name>A0A917UUM4_9DEIO</name>
<evidence type="ECO:0000259" key="2">
    <source>
        <dbReference type="PROSITE" id="PS51677"/>
    </source>
</evidence>
<keyword evidence="4" id="KW-1185">Reference proteome</keyword>
<comment type="caution">
    <text evidence="3">The sequence shown here is derived from an EMBL/GenBank/DDBJ whole genome shotgun (WGS) entry which is preliminary data.</text>
</comment>
<dbReference type="Pfam" id="PF01522">
    <property type="entry name" value="Polysacc_deac_1"/>
    <property type="match status" value="1"/>
</dbReference>
<dbReference type="PANTHER" id="PTHR10587:SF137">
    <property type="entry name" value="4-DEOXY-4-FORMAMIDO-L-ARABINOSE-PHOSPHOUNDECAPRENOL DEFORMYLASE ARND-RELATED"/>
    <property type="match status" value="1"/>
</dbReference>
<reference evidence="3" key="1">
    <citation type="journal article" date="2014" name="Int. J. Syst. Evol. Microbiol.">
        <title>Complete genome sequence of Corynebacterium casei LMG S-19264T (=DSM 44701T), isolated from a smear-ripened cheese.</title>
        <authorList>
            <consortium name="US DOE Joint Genome Institute (JGI-PGF)"/>
            <person name="Walter F."/>
            <person name="Albersmeier A."/>
            <person name="Kalinowski J."/>
            <person name="Ruckert C."/>
        </authorList>
    </citation>
    <scope>NUCLEOTIDE SEQUENCE</scope>
    <source>
        <strain evidence="3">JCM 14371</strain>
    </source>
</reference>
<feature type="domain" description="NodB homology" evidence="2">
    <location>
        <begin position="48"/>
        <end position="229"/>
    </location>
</feature>
<dbReference type="PANTHER" id="PTHR10587">
    <property type="entry name" value="GLYCOSYL TRANSFERASE-RELATED"/>
    <property type="match status" value="1"/>
</dbReference>
<reference evidence="3" key="2">
    <citation type="submission" date="2020-09" db="EMBL/GenBank/DDBJ databases">
        <authorList>
            <person name="Sun Q."/>
            <person name="Ohkuma M."/>
        </authorList>
    </citation>
    <scope>NUCLEOTIDE SEQUENCE</scope>
    <source>
        <strain evidence="3">JCM 14371</strain>
    </source>
</reference>
<keyword evidence="1" id="KW-1133">Transmembrane helix</keyword>
<dbReference type="Proteomes" id="UP000635726">
    <property type="component" value="Unassembled WGS sequence"/>
</dbReference>
<sequence length="260" mass="27833">MTRTDGPAPLAVLSGTLLLALGAYIGVPYLLVQWRNLGLVRHGHGGTRTLALTFDDGPDPASTPAVLDALKAAGVHATFFVLTPAAHAHPDLTARILAEGHQLELHAVTHRHAWTRRPWRAYLDPLRGAAQLAALTGRRPRYHRPPHGAYTLATLLGQRRARLRGAHWSVEAHDWHPDFTPQDVHDRVLAQATPGAVIVMHDAGPGARNTVPALPGLLAALQAAGYALHTLDTLPGLRPLGLRGALTRHAPTATPTEGPR</sequence>
<dbReference type="GO" id="GO:0016810">
    <property type="term" value="F:hydrolase activity, acting on carbon-nitrogen (but not peptide) bonds"/>
    <property type="evidence" value="ECO:0007669"/>
    <property type="project" value="InterPro"/>
</dbReference>
<dbReference type="CDD" id="cd10959">
    <property type="entry name" value="CE4_NodB_like_3"/>
    <property type="match status" value="1"/>
</dbReference>
<dbReference type="SUPFAM" id="SSF88713">
    <property type="entry name" value="Glycoside hydrolase/deacetylase"/>
    <property type="match status" value="1"/>
</dbReference>
<keyword evidence="1" id="KW-0472">Membrane</keyword>
<evidence type="ECO:0000313" key="3">
    <source>
        <dbReference type="EMBL" id="GGJ86570.1"/>
    </source>
</evidence>